<feature type="region of interest" description="Disordered" evidence="1">
    <location>
        <begin position="66"/>
        <end position="107"/>
    </location>
</feature>
<proteinExistence type="predicted"/>
<feature type="compositionally biased region" description="Polar residues" evidence="1">
    <location>
        <begin position="70"/>
        <end position="79"/>
    </location>
</feature>
<feature type="compositionally biased region" description="Polar residues" evidence="1">
    <location>
        <begin position="213"/>
        <end position="236"/>
    </location>
</feature>
<keyword evidence="2" id="KW-1133">Transmembrane helix</keyword>
<keyword evidence="2" id="KW-0812">Transmembrane</keyword>
<feature type="compositionally biased region" description="Polar residues" evidence="1">
    <location>
        <begin position="641"/>
        <end position="654"/>
    </location>
</feature>
<comment type="caution">
    <text evidence="3">The sequence shown here is derived from an EMBL/GenBank/DDBJ whole genome shotgun (WGS) entry which is preliminary data.</text>
</comment>
<evidence type="ECO:0000313" key="3">
    <source>
        <dbReference type="EMBL" id="GAX21975.1"/>
    </source>
</evidence>
<dbReference type="AlphaFoldDB" id="A0A1Z5K717"/>
<keyword evidence="4" id="KW-1185">Reference proteome</keyword>
<feature type="region of interest" description="Disordered" evidence="1">
    <location>
        <begin position="637"/>
        <end position="661"/>
    </location>
</feature>
<evidence type="ECO:0000256" key="1">
    <source>
        <dbReference type="SAM" id="MobiDB-lite"/>
    </source>
</evidence>
<feature type="region of interest" description="Disordered" evidence="1">
    <location>
        <begin position="24"/>
        <end position="50"/>
    </location>
</feature>
<organism evidence="3 4">
    <name type="scientific">Fistulifera solaris</name>
    <name type="common">Oleaginous diatom</name>
    <dbReference type="NCBI Taxonomy" id="1519565"/>
    <lineage>
        <taxon>Eukaryota</taxon>
        <taxon>Sar</taxon>
        <taxon>Stramenopiles</taxon>
        <taxon>Ochrophyta</taxon>
        <taxon>Bacillariophyta</taxon>
        <taxon>Bacillariophyceae</taxon>
        <taxon>Bacillariophycidae</taxon>
        <taxon>Naviculales</taxon>
        <taxon>Naviculaceae</taxon>
        <taxon>Fistulifera</taxon>
    </lineage>
</organism>
<protein>
    <submittedName>
        <fullName evidence="3">Uncharacterized protein</fullName>
    </submittedName>
</protein>
<feature type="region of interest" description="Disordered" evidence="1">
    <location>
        <begin position="470"/>
        <end position="509"/>
    </location>
</feature>
<dbReference type="InParanoid" id="A0A1Z5K717"/>
<dbReference type="Proteomes" id="UP000198406">
    <property type="component" value="Unassembled WGS sequence"/>
</dbReference>
<feature type="compositionally biased region" description="Polar residues" evidence="1">
    <location>
        <begin position="38"/>
        <end position="50"/>
    </location>
</feature>
<feature type="region of interest" description="Disordered" evidence="1">
    <location>
        <begin position="149"/>
        <end position="249"/>
    </location>
</feature>
<feature type="transmembrane region" description="Helical" evidence="2">
    <location>
        <begin position="403"/>
        <end position="423"/>
    </location>
</feature>
<dbReference type="EMBL" id="BDSP01000176">
    <property type="protein sequence ID" value="GAX21975.1"/>
    <property type="molecule type" value="Genomic_DNA"/>
</dbReference>
<evidence type="ECO:0000256" key="2">
    <source>
        <dbReference type="SAM" id="Phobius"/>
    </source>
</evidence>
<accession>A0A1Z5K717</accession>
<keyword evidence="2" id="KW-0472">Membrane</keyword>
<evidence type="ECO:0000313" key="4">
    <source>
        <dbReference type="Proteomes" id="UP000198406"/>
    </source>
</evidence>
<dbReference type="OrthoDB" id="49335at2759"/>
<gene>
    <name evidence="3" type="ORF">FisN_25Hu225</name>
</gene>
<feature type="compositionally biased region" description="Polar residues" evidence="1">
    <location>
        <begin position="175"/>
        <end position="191"/>
    </location>
</feature>
<reference evidence="3 4" key="1">
    <citation type="journal article" date="2015" name="Plant Cell">
        <title>Oil accumulation by the oleaginous diatom Fistulifera solaris as revealed by the genome and transcriptome.</title>
        <authorList>
            <person name="Tanaka T."/>
            <person name="Maeda Y."/>
            <person name="Veluchamy A."/>
            <person name="Tanaka M."/>
            <person name="Abida H."/>
            <person name="Marechal E."/>
            <person name="Bowler C."/>
            <person name="Muto M."/>
            <person name="Sunaga Y."/>
            <person name="Tanaka M."/>
            <person name="Yoshino T."/>
            <person name="Taniguchi T."/>
            <person name="Fukuda Y."/>
            <person name="Nemoto M."/>
            <person name="Matsumoto M."/>
            <person name="Wong P.S."/>
            <person name="Aburatani S."/>
            <person name="Fujibuchi W."/>
        </authorList>
    </citation>
    <scope>NUCLEOTIDE SEQUENCE [LARGE SCALE GENOMIC DNA]</scope>
    <source>
        <strain evidence="3 4">JPCC DA0580</strain>
    </source>
</reference>
<name>A0A1Z5K717_FISSO</name>
<feature type="compositionally biased region" description="Basic and acidic residues" evidence="1">
    <location>
        <begin position="478"/>
        <end position="504"/>
    </location>
</feature>
<feature type="compositionally biased region" description="Polar residues" evidence="1">
    <location>
        <begin position="149"/>
        <end position="164"/>
    </location>
</feature>
<sequence length="681" mass="73741">MSRRFLIPTEDDPVLKSQRVDTLVSGSTSVKPPIPKKPQQNSNSFLEGMTQSVNATYDSSLVISRMPSDAPSSVPSQFASDELSGIPSDVPSLTPSDAPSLAPTLVFEDDASRQPIYSPPVPAPIRSFSPSAVPSETYIETSSAIPTLVETNKPTANGSLTPTKVTGKGSRPPTVLNSNRPSAKGSVTRNPVTELPSAHPTASKVDSDGRTPKPTQQPIQPVVSTPSPGPSQNPTDAPSIFVDTDNNGQGETIHSTVQLLDLTTLAETELNEDDVRIFQNLCKREFLPTFLPKTYNADYNKIDCQILNQNLGKQRKLQEENDSSEFVLSILLQVRSEVKLPDNVAFSNIVALTFHTYSDELLSLLGSMAYFPAVDVSDKGPIITEIQGEENPTDTNKGITSTMLAGALLGGAVLAIVVSMLIIRRSRQSREVGANRSRPKDTASSSVRSIPRVIGFATDGVLVERGDAFGPPSVASESSHDAEQVTRRANMECKSRTNSAERTEGSGSLDSSLHGLDILQSSVSSGESKLADKKLIARFIGRRRKSDESNNKLNESFTLNPLASEDICTDLECGADSTNKVQKKTKTDSVHKLAKKESDVGENILQMQLDNAAHTGEVLNDLGQFEEQWHDRLTRVRVSASAETPRQRNTTQYSRPPRSRSMIFSSMSNDVLSEFTDAESL</sequence>